<dbReference type="OrthoDB" id="6625366at2759"/>
<sequence length="72" mass="8314">MVHVTCIVHGFRRVAEEVRSYFNTVNQLISSVKKVFLKTPSRTRIFKNEAPDIPMSPQPILTRWGTWLDAAK</sequence>
<accession>A0A5E4MGU6</accession>
<organism evidence="1 2">
    <name type="scientific">Cinara cedri</name>
    <dbReference type="NCBI Taxonomy" id="506608"/>
    <lineage>
        <taxon>Eukaryota</taxon>
        <taxon>Metazoa</taxon>
        <taxon>Ecdysozoa</taxon>
        <taxon>Arthropoda</taxon>
        <taxon>Hexapoda</taxon>
        <taxon>Insecta</taxon>
        <taxon>Pterygota</taxon>
        <taxon>Neoptera</taxon>
        <taxon>Paraneoptera</taxon>
        <taxon>Hemiptera</taxon>
        <taxon>Sternorrhyncha</taxon>
        <taxon>Aphidomorpha</taxon>
        <taxon>Aphidoidea</taxon>
        <taxon>Aphididae</taxon>
        <taxon>Lachninae</taxon>
        <taxon>Cinara</taxon>
    </lineage>
</organism>
<dbReference type="AlphaFoldDB" id="A0A5E4MGU6"/>
<keyword evidence="2" id="KW-1185">Reference proteome</keyword>
<gene>
    <name evidence="1" type="ORF">CINCED_3A008521</name>
</gene>
<evidence type="ECO:0000313" key="2">
    <source>
        <dbReference type="Proteomes" id="UP000325440"/>
    </source>
</evidence>
<protein>
    <submittedName>
        <fullName evidence="1">Uncharacterized protein</fullName>
    </submittedName>
</protein>
<proteinExistence type="predicted"/>
<name>A0A5E4MGU6_9HEMI</name>
<evidence type="ECO:0000313" key="1">
    <source>
        <dbReference type="EMBL" id="VVC30118.1"/>
    </source>
</evidence>
<reference evidence="1 2" key="1">
    <citation type="submission" date="2019-08" db="EMBL/GenBank/DDBJ databases">
        <authorList>
            <person name="Alioto T."/>
            <person name="Alioto T."/>
            <person name="Gomez Garrido J."/>
        </authorList>
    </citation>
    <scope>NUCLEOTIDE SEQUENCE [LARGE SCALE GENOMIC DNA]</scope>
</reference>
<dbReference type="Proteomes" id="UP000325440">
    <property type="component" value="Unassembled WGS sequence"/>
</dbReference>
<dbReference type="EMBL" id="CABPRJ010000505">
    <property type="protein sequence ID" value="VVC30118.1"/>
    <property type="molecule type" value="Genomic_DNA"/>
</dbReference>